<dbReference type="NCBIfam" id="TIGR01850">
    <property type="entry name" value="argC"/>
    <property type="match status" value="1"/>
</dbReference>
<keyword evidence="11 17" id="KW-0067">ATP-binding</keyword>
<dbReference type="Gene3D" id="3.40.630.30">
    <property type="match status" value="1"/>
</dbReference>
<dbReference type="PANTHER" id="PTHR23342">
    <property type="entry name" value="N-ACETYLGLUTAMATE SYNTHASE"/>
    <property type="match status" value="1"/>
</dbReference>
<dbReference type="CDD" id="cd24149">
    <property type="entry name" value="AGPR_N_ARG5_6_like"/>
    <property type="match status" value="1"/>
</dbReference>
<dbReference type="GO" id="GO:0003991">
    <property type="term" value="F:acetylglutamate kinase activity"/>
    <property type="evidence" value="ECO:0007669"/>
    <property type="project" value="EnsemblFungi"/>
</dbReference>
<gene>
    <name evidence="20" type="ORF">BCR42DRAFT_363416</name>
</gene>
<protein>
    <submittedName>
        <fullName evidence="20">Aspartate/glutamate/uridylate kinase</fullName>
    </submittedName>
</protein>
<dbReference type="InterPro" id="IPR023013">
    <property type="entry name" value="AGPR_AS"/>
</dbReference>
<proteinExistence type="inferred from homology"/>
<dbReference type="GO" id="GO:0070401">
    <property type="term" value="F:NADP+ binding"/>
    <property type="evidence" value="ECO:0007669"/>
    <property type="project" value="InterPro"/>
</dbReference>
<evidence type="ECO:0000313" key="20">
    <source>
        <dbReference type="EMBL" id="ORZ25313.1"/>
    </source>
</evidence>
<dbReference type="Pfam" id="PF00696">
    <property type="entry name" value="AA_kinase"/>
    <property type="match status" value="1"/>
</dbReference>
<feature type="domain" description="N-acetyltransferase" evidence="19">
    <location>
        <begin position="339"/>
        <end position="503"/>
    </location>
</feature>
<keyword evidence="9 17" id="KW-0547">Nucleotide-binding</keyword>
<evidence type="ECO:0000256" key="10">
    <source>
        <dbReference type="ARBA" id="ARBA00022777"/>
    </source>
</evidence>
<evidence type="ECO:0000256" key="12">
    <source>
        <dbReference type="ARBA" id="ARBA00022857"/>
    </source>
</evidence>
<dbReference type="InterPro" id="IPR058924">
    <property type="entry name" value="AGPR_dimerisation_dom"/>
</dbReference>
<dbReference type="OrthoDB" id="438291at2759"/>
<dbReference type="SUPFAM" id="SSF51735">
    <property type="entry name" value="NAD(P)-binding Rossmann-fold domains"/>
    <property type="match status" value="1"/>
</dbReference>
<name>A0A1X2J0H7_9FUNG</name>
<comment type="pathway">
    <text evidence="3 17">Amino-acid biosynthesis; L-arginine biosynthesis; N(2)-acetyl-L-ornithine from L-glutamate: step 3/4.</text>
</comment>
<evidence type="ECO:0000256" key="1">
    <source>
        <dbReference type="ARBA" id="ARBA00004173"/>
    </source>
</evidence>
<dbReference type="SUPFAM" id="SSF55347">
    <property type="entry name" value="Glyceraldehyde-3-phosphate dehydrogenase-like, C-terminal domain"/>
    <property type="match status" value="1"/>
</dbReference>
<feature type="active site" evidence="18">
    <location>
        <position position="667"/>
    </location>
</feature>
<comment type="similarity">
    <text evidence="4 17">In the N-terminal section; belongs to the acetylglutamate kinase family.</text>
</comment>
<dbReference type="Pfam" id="PF22698">
    <property type="entry name" value="Semialdhyde_dhC_1"/>
    <property type="match status" value="1"/>
</dbReference>
<keyword evidence="15 17" id="KW-0496">Mitochondrion</keyword>
<dbReference type="GO" id="GO:0005759">
    <property type="term" value="C:mitochondrial matrix"/>
    <property type="evidence" value="ECO:0007669"/>
    <property type="project" value="EnsemblFungi"/>
</dbReference>
<dbReference type="Proteomes" id="UP000193560">
    <property type="component" value="Unassembled WGS sequence"/>
</dbReference>
<dbReference type="PROSITE" id="PS01224">
    <property type="entry name" value="ARGC"/>
    <property type="match status" value="1"/>
</dbReference>
<evidence type="ECO:0000256" key="14">
    <source>
        <dbReference type="ARBA" id="ARBA00023002"/>
    </source>
</evidence>
<organism evidence="20 21">
    <name type="scientific">Absidia repens</name>
    <dbReference type="NCBI Taxonomy" id="90262"/>
    <lineage>
        <taxon>Eukaryota</taxon>
        <taxon>Fungi</taxon>
        <taxon>Fungi incertae sedis</taxon>
        <taxon>Mucoromycota</taxon>
        <taxon>Mucoromycotina</taxon>
        <taxon>Mucoromycetes</taxon>
        <taxon>Mucorales</taxon>
        <taxon>Cunninghamellaceae</taxon>
        <taxon>Absidia</taxon>
    </lineage>
</organism>
<dbReference type="HAMAP" id="MF_00150">
    <property type="entry name" value="ArgC_type1"/>
    <property type="match status" value="1"/>
</dbReference>
<dbReference type="Gene3D" id="3.40.1160.10">
    <property type="entry name" value="Acetylglutamate kinase-like"/>
    <property type="match status" value="1"/>
</dbReference>
<dbReference type="NCBIfam" id="NF003387">
    <property type="entry name" value="PRK04531.1-2"/>
    <property type="match status" value="1"/>
</dbReference>
<dbReference type="Pfam" id="PF04768">
    <property type="entry name" value="NAT"/>
    <property type="match status" value="1"/>
</dbReference>
<evidence type="ECO:0000256" key="8">
    <source>
        <dbReference type="ARBA" id="ARBA00022679"/>
    </source>
</evidence>
<comment type="subcellular location">
    <subcellularLocation>
        <location evidence="1 17">Mitochondrion</location>
    </subcellularLocation>
</comment>
<dbReference type="CDD" id="cd23936">
    <property type="entry name" value="AGPR_C_ARG5_6_like"/>
    <property type="match status" value="1"/>
</dbReference>
<accession>A0A1X2J0H7</accession>
<evidence type="ECO:0000256" key="2">
    <source>
        <dbReference type="ARBA" id="ARBA00004828"/>
    </source>
</evidence>
<comment type="pathway">
    <text evidence="2 17">Amino-acid biosynthesis; L-arginine biosynthesis; N(2)-acetyl-L-ornithine from L-glutamate: step 2/4.</text>
</comment>
<dbReference type="InterPro" id="IPR006855">
    <property type="entry name" value="Vertebrate-like_GNAT_dom"/>
</dbReference>
<dbReference type="EMBL" id="MCGE01000001">
    <property type="protein sequence ID" value="ORZ25313.1"/>
    <property type="molecule type" value="Genomic_DNA"/>
</dbReference>
<evidence type="ECO:0000313" key="21">
    <source>
        <dbReference type="Proteomes" id="UP000193560"/>
    </source>
</evidence>
<dbReference type="CDD" id="cd04252">
    <property type="entry name" value="AAK_NAGK-fArgBP"/>
    <property type="match status" value="1"/>
</dbReference>
<dbReference type="GO" id="GO:0003942">
    <property type="term" value="F:N-acetyl-gamma-glutamyl-phosphate reductase activity"/>
    <property type="evidence" value="ECO:0007669"/>
    <property type="project" value="UniProtKB-UniRule"/>
</dbReference>
<dbReference type="InterPro" id="IPR001048">
    <property type="entry name" value="Asp/Glu/Uridylate_kinase"/>
</dbReference>
<keyword evidence="6 17" id="KW-0055">Arginine biosynthesis</keyword>
<dbReference type="PIRSF" id="PIRSF036440">
    <property type="entry name" value="ARG5-6"/>
    <property type="match status" value="1"/>
</dbReference>
<dbReference type="STRING" id="90262.A0A1X2J0H7"/>
<evidence type="ECO:0000256" key="15">
    <source>
        <dbReference type="ARBA" id="ARBA00023128"/>
    </source>
</evidence>
<dbReference type="FunFam" id="3.40.1160.10:FF:000011">
    <property type="entry name" value="N-acetyl-gamma-glutamyl-phosphate reductase, variant"/>
    <property type="match status" value="1"/>
</dbReference>
<keyword evidence="10 17" id="KW-0418">Kinase</keyword>
<evidence type="ECO:0000256" key="3">
    <source>
        <dbReference type="ARBA" id="ARBA00004862"/>
    </source>
</evidence>
<keyword evidence="16 17" id="KW-0511">Multifunctional enzyme</keyword>
<evidence type="ECO:0000256" key="7">
    <source>
        <dbReference type="ARBA" id="ARBA00022605"/>
    </source>
</evidence>
<dbReference type="InterPro" id="IPR036291">
    <property type="entry name" value="NAD(P)-bd_dom_sf"/>
</dbReference>
<evidence type="ECO:0000256" key="11">
    <source>
        <dbReference type="ARBA" id="ARBA00022840"/>
    </source>
</evidence>
<evidence type="ECO:0000256" key="6">
    <source>
        <dbReference type="ARBA" id="ARBA00022571"/>
    </source>
</evidence>
<evidence type="ECO:0000256" key="18">
    <source>
        <dbReference type="PROSITE-ProRule" id="PRU10010"/>
    </source>
</evidence>
<evidence type="ECO:0000256" key="5">
    <source>
        <dbReference type="ARBA" id="ARBA00007239"/>
    </source>
</evidence>
<evidence type="ECO:0000256" key="17">
    <source>
        <dbReference type="PIRNR" id="PIRNR036440"/>
    </source>
</evidence>
<dbReference type="InterPro" id="IPR041734">
    <property type="entry name" value="NAGK-fArgBP"/>
</dbReference>
<keyword evidence="8 17" id="KW-0808">Transferase</keyword>
<sequence>MLSAARKVVASRPLASRLVSCSRSRVLVNTLYQHQRPNHQRRVYSNLDASATSEKETIVKLLYNIGSRKEVEQYLRHFSSVESQKFAVIKVGGAVLTDELETLASALTFLNRVGLYPIVLHGAGPQLNKLLDDAGVEPQYEEGIRITDPQTLEIARKVFLAENLKLVDALERHGTRARPIPGGVFVADYLDKEKYGFVGKIKGVNKEVIESSIRAGTLPILTSLAETPDGQILNVNADVAAAELATVLEPLKIVFLNEKNGLYHGVTGKKIDVINLDEEYDDLLKEPWVRYGTKLKISQCKELLDGLPRSSSVAIISAGHLHKELFTDSGAGTLIRRGHKLFKYDQLDQVDPDKLRRIMEAEDNIVKSGQTSVASYLRELQQKGQVNIYTDEPGQVLAVVTSDPSDPSKPAVLEKLLASKTAVLNNVPDNLWNTIRKDHNVLTWRVDAKEVEGNLDRSWHFERADGSLRNPKDGSTMFFYGIQDSDKVKQTLDGFNGGKPASGKIPSGTRAYSTFGYQQRRGFSSSTASAGQKKNIGLIGARGYTGKELINIINNHPDMNLTHVSSRELEGKPLEGYTKSDLTYVNLKPDDLKAEEHVDAWVLALPNGVCTPFVQQVEKDVKAGDSKDKVLIDLSADYRFDDTWTYGLPEFNRANLHNASRISNPGCYATGAQMSLRPLLPFMDKLSAPTVFGVSGYSGAGTKPSPKNDPAVLHDNLIPYTLTGHIHEREVSHQLGTKVNFIPHVASWFQGISLTVNVPLSKPMTSRDIKSAFQEFYQDEKLVHVLDQGEPYVRDNAGKHFVRIGGFGVHPEGRRAVIVTNLDNLLKGAATQAVQNMNLALGFDEYAGIPIE</sequence>
<dbReference type="GO" id="GO:0006355">
    <property type="term" value="P:regulation of DNA-templated transcription"/>
    <property type="evidence" value="ECO:0007669"/>
    <property type="project" value="EnsemblFungi"/>
</dbReference>
<reference evidence="20 21" key="1">
    <citation type="submission" date="2016-07" db="EMBL/GenBank/DDBJ databases">
        <title>Pervasive Adenine N6-methylation of Active Genes in Fungi.</title>
        <authorList>
            <consortium name="DOE Joint Genome Institute"/>
            <person name="Mondo S.J."/>
            <person name="Dannebaum R.O."/>
            <person name="Kuo R.C."/>
            <person name="Labutti K."/>
            <person name="Haridas S."/>
            <person name="Kuo A."/>
            <person name="Salamov A."/>
            <person name="Ahrendt S.R."/>
            <person name="Lipzen A."/>
            <person name="Sullivan W."/>
            <person name="Andreopoulos W.B."/>
            <person name="Clum A."/>
            <person name="Lindquist E."/>
            <person name="Daum C."/>
            <person name="Ramamoorthy G.K."/>
            <person name="Gryganskyi A."/>
            <person name="Culley D."/>
            <person name="Magnuson J.K."/>
            <person name="James T.Y."/>
            <person name="O'Malley M.A."/>
            <person name="Stajich J.E."/>
            <person name="Spatafora J.W."/>
            <person name="Visel A."/>
            <person name="Grigoriev I.V."/>
        </authorList>
    </citation>
    <scope>NUCLEOTIDE SEQUENCE [LARGE SCALE GENOMIC DNA]</scope>
    <source>
        <strain evidence="20 21">NRRL 1336</strain>
    </source>
</reference>
<dbReference type="GO" id="GO:0051287">
    <property type="term" value="F:NAD binding"/>
    <property type="evidence" value="ECO:0007669"/>
    <property type="project" value="UniProtKB-UniRule"/>
</dbReference>
<dbReference type="InterPro" id="IPR036393">
    <property type="entry name" value="AceGlu_kinase-like_sf"/>
</dbReference>
<keyword evidence="14 17" id="KW-0560">Oxidoreductase</keyword>
<keyword evidence="13" id="KW-0809">Transit peptide</keyword>
<keyword evidence="7 17" id="KW-0028">Amino-acid biosynthesis</keyword>
<dbReference type="PROSITE" id="PS51731">
    <property type="entry name" value="GNAT_NAGS"/>
    <property type="match status" value="1"/>
</dbReference>
<dbReference type="AlphaFoldDB" id="A0A1X2J0H7"/>
<dbReference type="SMART" id="SM00859">
    <property type="entry name" value="Semialdhyde_dh"/>
    <property type="match status" value="1"/>
</dbReference>
<dbReference type="SUPFAM" id="SSF53633">
    <property type="entry name" value="Carbamate kinase-like"/>
    <property type="match status" value="1"/>
</dbReference>
<dbReference type="Gene3D" id="3.30.360.10">
    <property type="entry name" value="Dihydrodipicolinate Reductase, domain 2"/>
    <property type="match status" value="1"/>
</dbReference>
<evidence type="ECO:0000256" key="13">
    <source>
        <dbReference type="ARBA" id="ARBA00022946"/>
    </source>
</evidence>
<evidence type="ECO:0000259" key="19">
    <source>
        <dbReference type="PROSITE" id="PS51731"/>
    </source>
</evidence>
<dbReference type="GO" id="GO:0005524">
    <property type="term" value="F:ATP binding"/>
    <property type="evidence" value="ECO:0007669"/>
    <property type="project" value="UniProtKB-UniRule"/>
</dbReference>
<keyword evidence="21" id="KW-1185">Reference proteome</keyword>
<evidence type="ECO:0000256" key="16">
    <source>
        <dbReference type="ARBA" id="ARBA00023268"/>
    </source>
</evidence>
<evidence type="ECO:0000256" key="4">
    <source>
        <dbReference type="ARBA" id="ARBA00006830"/>
    </source>
</evidence>
<comment type="caution">
    <text evidence="20">The sequence shown here is derived from an EMBL/GenBank/DDBJ whole genome shotgun (WGS) entry which is preliminary data.</text>
</comment>
<dbReference type="InterPro" id="IPR000534">
    <property type="entry name" value="Semialdehyde_DH_NAD-bd"/>
</dbReference>
<evidence type="ECO:0000256" key="9">
    <source>
        <dbReference type="ARBA" id="ARBA00022741"/>
    </source>
</evidence>
<dbReference type="InterPro" id="IPR011241">
    <property type="entry name" value="NAGK/NAGSA"/>
</dbReference>
<keyword evidence="12 17" id="KW-0521">NADP</keyword>
<dbReference type="InterPro" id="IPR000706">
    <property type="entry name" value="AGPR_type-1"/>
</dbReference>
<dbReference type="NCBIfam" id="TIGR00761">
    <property type="entry name" value="argB"/>
    <property type="match status" value="1"/>
</dbReference>
<dbReference type="UniPathway" id="UPA00068">
    <property type="reaction ID" value="UER00107"/>
</dbReference>
<dbReference type="GO" id="GO:0042450">
    <property type="term" value="P:L-arginine biosynthetic process via ornithine"/>
    <property type="evidence" value="ECO:0007669"/>
    <property type="project" value="EnsemblFungi"/>
</dbReference>
<comment type="similarity">
    <text evidence="5 17">In the C-terminal section; belongs to the NAGSA dehydrogenase family.</text>
</comment>
<dbReference type="Pfam" id="PF01118">
    <property type="entry name" value="Semialdhyde_dh"/>
    <property type="match status" value="1"/>
</dbReference>
<dbReference type="Gene3D" id="3.40.50.720">
    <property type="entry name" value="NAD(P)-binding Rossmann-like Domain"/>
    <property type="match status" value="1"/>
</dbReference>
<dbReference type="PANTHER" id="PTHR23342:SF0">
    <property type="entry name" value="N-ACETYLGLUTAMATE SYNTHASE, MITOCHONDRIAL"/>
    <property type="match status" value="1"/>
</dbReference>
<dbReference type="InterPro" id="IPR004662">
    <property type="entry name" value="AcgluKinase_fam"/>
</dbReference>